<feature type="transmembrane region" description="Helical" evidence="12">
    <location>
        <begin position="148"/>
        <end position="170"/>
    </location>
</feature>
<name>A0AAV7SWE3_PLEWA</name>
<reference evidence="13" key="1">
    <citation type="journal article" date="2022" name="bioRxiv">
        <title>Sequencing and chromosome-scale assembly of the giantPleurodeles waltlgenome.</title>
        <authorList>
            <person name="Brown T."/>
            <person name="Elewa A."/>
            <person name="Iarovenko S."/>
            <person name="Subramanian E."/>
            <person name="Araus A.J."/>
            <person name="Petzold A."/>
            <person name="Susuki M."/>
            <person name="Suzuki K.-i.T."/>
            <person name="Hayashi T."/>
            <person name="Toyoda A."/>
            <person name="Oliveira C."/>
            <person name="Osipova E."/>
            <person name="Leigh N.D."/>
            <person name="Simon A."/>
            <person name="Yun M.H."/>
        </authorList>
    </citation>
    <scope>NUCLEOTIDE SEQUENCE</scope>
    <source>
        <strain evidence="13">20211129_DDA</strain>
        <tissue evidence="13">Liver</tissue>
    </source>
</reference>
<evidence type="ECO:0000256" key="9">
    <source>
        <dbReference type="ARBA" id="ARBA00023273"/>
    </source>
</evidence>
<evidence type="ECO:0000256" key="8">
    <source>
        <dbReference type="ARBA" id="ARBA00023136"/>
    </source>
</evidence>
<comment type="caution">
    <text evidence="13">The sequence shown here is derived from an EMBL/GenBank/DDBJ whole genome shotgun (WGS) entry which is preliminary data.</text>
</comment>
<comment type="subunit">
    <text evidence="2">Part of the tectonic-like complex (also named B9 complex).</text>
</comment>
<dbReference type="Pfam" id="PF09799">
    <property type="entry name" value="Transmemb_17"/>
    <property type="match status" value="1"/>
</dbReference>
<keyword evidence="3" id="KW-1003">Cell membrane</keyword>
<keyword evidence="4 12" id="KW-0812">Transmembrane</keyword>
<dbReference type="GO" id="GO:1905515">
    <property type="term" value="P:non-motile cilium assembly"/>
    <property type="evidence" value="ECO:0007669"/>
    <property type="project" value="TreeGrafter"/>
</dbReference>
<feature type="transmembrane region" description="Helical" evidence="12">
    <location>
        <begin position="215"/>
        <end position="235"/>
    </location>
</feature>
<keyword evidence="14" id="KW-1185">Reference proteome</keyword>
<sequence>MLKSVAEYGQRTLDQGVKWVGGPGPGPRWHRAGRNAEVGGRVWAANIRPGPETGGRAWLREWSGTPTLGKMALPEPVRRQLNTFTRTVFTDTNRTGPESEERVGTSDTDVVSSLPLQMSLYFNAFYFPFWWLCDVVILQLKYSILPDYYKFILVTVLILVSLIEAIRLYLGYTGNLQEKVPELAGFWLLSLLLQLPLVLFLLLNEGLEPQPLERATNIVFALFLLFQVVSGFITLKHMVNHLATRFHLRDFDRLEGGIDRGPVKDSGPSANPAVLPGATFRPMEIGWGSGLRA</sequence>
<accession>A0AAV7SWE3</accession>
<protein>
    <recommendedName>
        <fullName evidence="15">Transmembrane protein 17</fullName>
    </recommendedName>
</protein>
<evidence type="ECO:0000256" key="3">
    <source>
        <dbReference type="ARBA" id="ARBA00022475"/>
    </source>
</evidence>
<dbReference type="InterPro" id="IPR019184">
    <property type="entry name" value="Uncharacterised_TM-17"/>
</dbReference>
<evidence type="ECO:0000256" key="5">
    <source>
        <dbReference type="ARBA" id="ARBA00022794"/>
    </source>
</evidence>
<dbReference type="PANTHER" id="PTHR13531">
    <property type="entry name" value="GEO07735P1-RELATED-RELATED"/>
    <property type="match status" value="1"/>
</dbReference>
<evidence type="ECO:0000313" key="13">
    <source>
        <dbReference type="EMBL" id="KAJ1168419.1"/>
    </source>
</evidence>
<dbReference type="Proteomes" id="UP001066276">
    <property type="component" value="Chromosome 4_1"/>
</dbReference>
<dbReference type="GO" id="GO:0060170">
    <property type="term" value="C:ciliary membrane"/>
    <property type="evidence" value="ECO:0007669"/>
    <property type="project" value="UniProtKB-SubCell"/>
</dbReference>
<keyword evidence="6 12" id="KW-1133">Transmembrane helix</keyword>
<proteinExistence type="inferred from homology"/>
<evidence type="ECO:0000256" key="2">
    <source>
        <dbReference type="ARBA" id="ARBA00011495"/>
    </source>
</evidence>
<evidence type="ECO:0000256" key="4">
    <source>
        <dbReference type="ARBA" id="ARBA00022692"/>
    </source>
</evidence>
<organism evidence="13 14">
    <name type="scientific">Pleurodeles waltl</name>
    <name type="common">Iberian ribbed newt</name>
    <dbReference type="NCBI Taxonomy" id="8319"/>
    <lineage>
        <taxon>Eukaryota</taxon>
        <taxon>Metazoa</taxon>
        <taxon>Chordata</taxon>
        <taxon>Craniata</taxon>
        <taxon>Vertebrata</taxon>
        <taxon>Euteleostomi</taxon>
        <taxon>Amphibia</taxon>
        <taxon>Batrachia</taxon>
        <taxon>Caudata</taxon>
        <taxon>Salamandroidea</taxon>
        <taxon>Salamandridae</taxon>
        <taxon>Pleurodelinae</taxon>
        <taxon>Pleurodeles</taxon>
    </lineage>
</organism>
<feature type="transmembrane region" description="Helical" evidence="12">
    <location>
        <begin position="182"/>
        <end position="203"/>
    </location>
</feature>
<comment type="function">
    <text evidence="10">Transmembrane component of the tectonic-like complex, a complex localized at the transition zone of primary cilia and acting as a barrier that prevents diffusion of transmembrane proteins between the cilia and plasma membranes. Required for ciliogenesis and sonic hedgehog/SHH signaling.</text>
</comment>
<keyword evidence="8 12" id="KW-0472">Membrane</keyword>
<keyword evidence="7" id="KW-0969">Cilium</keyword>
<dbReference type="GO" id="GO:0035869">
    <property type="term" value="C:ciliary transition zone"/>
    <property type="evidence" value="ECO:0007669"/>
    <property type="project" value="TreeGrafter"/>
</dbReference>
<evidence type="ECO:0000313" key="14">
    <source>
        <dbReference type="Proteomes" id="UP001066276"/>
    </source>
</evidence>
<comment type="similarity">
    <text evidence="11">Belongs to the TMEM17 family.</text>
</comment>
<evidence type="ECO:0000256" key="6">
    <source>
        <dbReference type="ARBA" id="ARBA00022989"/>
    </source>
</evidence>
<dbReference type="AlphaFoldDB" id="A0AAV7SWE3"/>
<dbReference type="EMBL" id="JANPWB010000007">
    <property type="protein sequence ID" value="KAJ1168419.1"/>
    <property type="molecule type" value="Genomic_DNA"/>
</dbReference>
<gene>
    <name evidence="13" type="ORF">NDU88_000345</name>
</gene>
<comment type="subcellular location">
    <subcellularLocation>
        <location evidence="1">Cell projection</location>
        <location evidence="1">Cilium membrane</location>
        <topology evidence="1">Multi-pass membrane protein</topology>
    </subcellularLocation>
</comment>
<evidence type="ECO:0000256" key="11">
    <source>
        <dbReference type="ARBA" id="ARBA00038348"/>
    </source>
</evidence>
<evidence type="ECO:0000256" key="1">
    <source>
        <dbReference type="ARBA" id="ARBA00004272"/>
    </source>
</evidence>
<evidence type="ECO:0008006" key="15">
    <source>
        <dbReference type="Google" id="ProtNLM"/>
    </source>
</evidence>
<keyword evidence="5" id="KW-0970">Cilium biogenesis/degradation</keyword>
<keyword evidence="9" id="KW-0966">Cell projection</keyword>
<dbReference type="PANTHER" id="PTHR13531:SF14">
    <property type="entry name" value="TRANSMEMBRANE PROTEIN 17"/>
    <property type="match status" value="1"/>
</dbReference>
<feature type="transmembrane region" description="Helical" evidence="12">
    <location>
        <begin position="120"/>
        <end position="142"/>
    </location>
</feature>
<evidence type="ECO:0000256" key="7">
    <source>
        <dbReference type="ARBA" id="ARBA00023069"/>
    </source>
</evidence>
<evidence type="ECO:0000256" key="12">
    <source>
        <dbReference type="SAM" id="Phobius"/>
    </source>
</evidence>
<evidence type="ECO:0000256" key="10">
    <source>
        <dbReference type="ARBA" id="ARBA00024803"/>
    </source>
</evidence>